<dbReference type="Pfam" id="PF02954">
    <property type="entry name" value="HTH_8"/>
    <property type="match status" value="1"/>
</dbReference>
<evidence type="ECO:0000256" key="3">
    <source>
        <dbReference type="ARBA" id="ARBA00022840"/>
    </source>
</evidence>
<dbReference type="SUPFAM" id="SSF52172">
    <property type="entry name" value="CheY-like"/>
    <property type="match status" value="1"/>
</dbReference>
<dbReference type="Proteomes" id="UP000537825">
    <property type="component" value="Unassembled WGS sequence"/>
</dbReference>
<feature type="domain" description="Sigma-54 factor interaction" evidence="9">
    <location>
        <begin position="151"/>
        <end position="379"/>
    </location>
</feature>
<dbReference type="SUPFAM" id="SSF52540">
    <property type="entry name" value="P-loop containing nucleoside triphosphate hydrolases"/>
    <property type="match status" value="1"/>
</dbReference>
<dbReference type="InterPro" id="IPR011006">
    <property type="entry name" value="CheY-like_superfamily"/>
</dbReference>
<dbReference type="GO" id="GO:0043565">
    <property type="term" value="F:sequence-specific DNA binding"/>
    <property type="evidence" value="ECO:0007669"/>
    <property type="project" value="InterPro"/>
</dbReference>
<keyword evidence="7" id="KW-0804">Transcription</keyword>
<dbReference type="GO" id="GO:0005524">
    <property type="term" value="F:ATP binding"/>
    <property type="evidence" value="ECO:0007669"/>
    <property type="project" value="UniProtKB-KW"/>
</dbReference>
<feature type="modified residue" description="4-aspartylphosphate" evidence="8">
    <location>
        <position position="61"/>
    </location>
</feature>
<keyword evidence="3" id="KW-0067">ATP-binding</keyword>
<proteinExistence type="predicted"/>
<dbReference type="GO" id="GO:0006355">
    <property type="term" value="P:regulation of DNA-templated transcription"/>
    <property type="evidence" value="ECO:0007669"/>
    <property type="project" value="InterPro"/>
</dbReference>
<dbReference type="Gene3D" id="3.40.50.300">
    <property type="entry name" value="P-loop containing nucleotide triphosphate hydrolases"/>
    <property type="match status" value="1"/>
</dbReference>
<dbReference type="Gene3D" id="1.10.10.60">
    <property type="entry name" value="Homeodomain-like"/>
    <property type="match status" value="1"/>
</dbReference>
<dbReference type="PROSITE" id="PS00675">
    <property type="entry name" value="SIGMA54_INTERACT_1"/>
    <property type="match status" value="1"/>
</dbReference>
<evidence type="ECO:0000256" key="7">
    <source>
        <dbReference type="ARBA" id="ARBA00023163"/>
    </source>
</evidence>
<keyword evidence="4" id="KW-0902">Two-component regulatory system</keyword>
<dbReference type="PRINTS" id="PR01590">
    <property type="entry name" value="HTHFIS"/>
</dbReference>
<feature type="domain" description="Response regulatory" evidence="10">
    <location>
        <begin position="12"/>
        <end position="126"/>
    </location>
</feature>
<keyword evidence="1 8" id="KW-0597">Phosphoprotein</keyword>
<dbReference type="InterPro" id="IPR025944">
    <property type="entry name" value="Sigma_54_int_dom_CS"/>
</dbReference>
<comment type="caution">
    <text evidence="11">The sequence shown here is derived from an EMBL/GenBank/DDBJ whole genome shotgun (WGS) entry which is preliminary data.</text>
</comment>
<dbReference type="PANTHER" id="PTHR32071">
    <property type="entry name" value="TRANSCRIPTIONAL REGULATORY PROTEIN"/>
    <property type="match status" value="1"/>
</dbReference>
<evidence type="ECO:0000259" key="10">
    <source>
        <dbReference type="PROSITE" id="PS50110"/>
    </source>
</evidence>
<dbReference type="InterPro" id="IPR001789">
    <property type="entry name" value="Sig_transdc_resp-reg_receiver"/>
</dbReference>
<evidence type="ECO:0000313" key="11">
    <source>
        <dbReference type="EMBL" id="NBC39091.1"/>
    </source>
</evidence>
<evidence type="ECO:0000256" key="2">
    <source>
        <dbReference type="ARBA" id="ARBA00022741"/>
    </source>
</evidence>
<dbReference type="EMBL" id="JAAAPK010000001">
    <property type="protein sequence ID" value="NBC39091.1"/>
    <property type="molecule type" value="Genomic_DNA"/>
</dbReference>
<evidence type="ECO:0000256" key="5">
    <source>
        <dbReference type="ARBA" id="ARBA00023015"/>
    </source>
</evidence>
<dbReference type="InterPro" id="IPR027417">
    <property type="entry name" value="P-loop_NTPase"/>
</dbReference>
<dbReference type="CDD" id="cd00009">
    <property type="entry name" value="AAA"/>
    <property type="match status" value="1"/>
</dbReference>
<dbReference type="Pfam" id="PF25601">
    <property type="entry name" value="AAA_lid_14"/>
    <property type="match status" value="1"/>
</dbReference>
<dbReference type="Pfam" id="PF00158">
    <property type="entry name" value="Sigma54_activat"/>
    <property type="match status" value="1"/>
</dbReference>
<dbReference type="RefSeq" id="WP_139916765.1">
    <property type="nucleotide sequence ID" value="NZ_CBCSLE010000041.1"/>
</dbReference>
<keyword evidence="2" id="KW-0547">Nucleotide-binding</keyword>
<dbReference type="InterPro" id="IPR002078">
    <property type="entry name" value="Sigma_54_int"/>
</dbReference>
<dbReference type="InterPro" id="IPR003593">
    <property type="entry name" value="AAA+_ATPase"/>
</dbReference>
<evidence type="ECO:0000256" key="4">
    <source>
        <dbReference type="ARBA" id="ARBA00023012"/>
    </source>
</evidence>
<reference evidence="11 12" key="1">
    <citation type="submission" date="2020-01" db="EMBL/GenBank/DDBJ databases">
        <title>The draft genome sequence of Corallococcus exiguus DSM 14696.</title>
        <authorList>
            <person name="Zhang X."/>
            <person name="Zhu H."/>
        </authorList>
    </citation>
    <scope>NUCLEOTIDE SEQUENCE [LARGE SCALE GENOMIC DNA]</scope>
    <source>
        <strain evidence="11 12">DSM 14696</strain>
    </source>
</reference>
<dbReference type="InterPro" id="IPR025943">
    <property type="entry name" value="Sigma_54_int_dom_ATP-bd_2"/>
</dbReference>
<sequence length="489" mass="54039">MTDATTPVPRGRILVVDDQRNMRATTALLLRAEGYTVNEAATGEEALGVLSQGRVDLLLTDLKMEPMDGLTLLKRALEVAPRLQVIMMTAFGSIESAVEAMRMGAYDYVTKPFKEGELRYRVERALERAKLQAAVDNFATEFYERHGLSALVGRSQAMRELTTRLLRVAQSDATVLIQGESGTGKELVARALHAHSRRSGQPFVPVNCAAISETLLESELFGHAKGAFTGAVKARRGLFEEADNGTLFIDEVTETSPTFQSKLLRTLQDGEVRRVGESTALRVDVRIAAATNRDIELEVKEKRFRQDLYYRLNVVLLRVPPLRERLEDVPALAEHFLVRANNRSPRPRRLSASAVEHLMTYDFPGNVRELENLVEQAAALAEADELLPEDFPLRPQSRVLSAAAPPTEAPLPEAMGLPPTDVVRPTSTEATGPTLAEVVEDAERRAIVQALERHGVDLARVADELGVSSTTLWRKMKRLNLRPPAGARE</sequence>
<dbReference type="PROSITE" id="PS50045">
    <property type="entry name" value="SIGMA54_INTERACT_4"/>
    <property type="match status" value="1"/>
</dbReference>
<evidence type="ECO:0000256" key="1">
    <source>
        <dbReference type="ARBA" id="ARBA00022553"/>
    </source>
</evidence>
<dbReference type="InterPro" id="IPR009057">
    <property type="entry name" value="Homeodomain-like_sf"/>
</dbReference>
<dbReference type="SMART" id="SM00448">
    <property type="entry name" value="REC"/>
    <property type="match status" value="1"/>
</dbReference>
<keyword evidence="6" id="KW-0238">DNA-binding</keyword>
<dbReference type="FunFam" id="3.40.50.300:FF:000006">
    <property type="entry name" value="DNA-binding transcriptional regulator NtrC"/>
    <property type="match status" value="1"/>
</dbReference>
<evidence type="ECO:0000313" key="12">
    <source>
        <dbReference type="Proteomes" id="UP000537825"/>
    </source>
</evidence>
<keyword evidence="5" id="KW-0805">Transcription regulation</keyword>
<dbReference type="PROSITE" id="PS00688">
    <property type="entry name" value="SIGMA54_INTERACT_3"/>
    <property type="match status" value="1"/>
</dbReference>
<dbReference type="InterPro" id="IPR058031">
    <property type="entry name" value="AAA_lid_NorR"/>
</dbReference>
<organism evidence="11 12">
    <name type="scientific">Corallococcus exiguus</name>
    <dbReference type="NCBI Taxonomy" id="83462"/>
    <lineage>
        <taxon>Bacteria</taxon>
        <taxon>Pseudomonadati</taxon>
        <taxon>Myxococcota</taxon>
        <taxon>Myxococcia</taxon>
        <taxon>Myxococcales</taxon>
        <taxon>Cystobacterineae</taxon>
        <taxon>Myxococcaceae</taxon>
        <taxon>Corallococcus</taxon>
    </lineage>
</organism>
<dbReference type="GO" id="GO:0000160">
    <property type="term" value="P:phosphorelay signal transduction system"/>
    <property type="evidence" value="ECO:0007669"/>
    <property type="project" value="UniProtKB-KW"/>
</dbReference>
<dbReference type="FunFam" id="3.40.50.2300:FF:000018">
    <property type="entry name" value="DNA-binding transcriptional regulator NtrC"/>
    <property type="match status" value="1"/>
</dbReference>
<keyword evidence="12" id="KW-1185">Reference proteome</keyword>
<evidence type="ECO:0000256" key="8">
    <source>
        <dbReference type="PROSITE-ProRule" id="PRU00169"/>
    </source>
</evidence>
<dbReference type="InterPro" id="IPR002197">
    <property type="entry name" value="HTH_Fis"/>
</dbReference>
<dbReference type="SMART" id="SM00382">
    <property type="entry name" value="AAA"/>
    <property type="match status" value="1"/>
</dbReference>
<dbReference type="InterPro" id="IPR025662">
    <property type="entry name" value="Sigma_54_int_dom_ATP-bd_1"/>
</dbReference>
<dbReference type="Gene3D" id="1.10.8.60">
    <property type="match status" value="1"/>
</dbReference>
<dbReference type="Pfam" id="PF00072">
    <property type="entry name" value="Response_reg"/>
    <property type="match status" value="1"/>
</dbReference>
<dbReference type="AlphaFoldDB" id="A0A7X5BNF0"/>
<protein>
    <submittedName>
        <fullName evidence="11">Response regulator</fullName>
    </submittedName>
</protein>
<dbReference type="PROSITE" id="PS50110">
    <property type="entry name" value="RESPONSE_REGULATORY"/>
    <property type="match status" value="1"/>
</dbReference>
<accession>A0A7X5BNF0</accession>
<gene>
    <name evidence="11" type="ORF">GTZ93_04560</name>
</gene>
<dbReference type="SUPFAM" id="SSF46689">
    <property type="entry name" value="Homeodomain-like"/>
    <property type="match status" value="1"/>
</dbReference>
<name>A0A7X5BNF0_9BACT</name>
<evidence type="ECO:0000256" key="6">
    <source>
        <dbReference type="ARBA" id="ARBA00023125"/>
    </source>
</evidence>
<dbReference type="PROSITE" id="PS00676">
    <property type="entry name" value="SIGMA54_INTERACT_2"/>
    <property type="match status" value="1"/>
</dbReference>
<evidence type="ECO:0000259" key="9">
    <source>
        <dbReference type="PROSITE" id="PS50045"/>
    </source>
</evidence>
<dbReference type="Gene3D" id="3.40.50.2300">
    <property type="match status" value="1"/>
</dbReference>
<dbReference type="PANTHER" id="PTHR32071:SF113">
    <property type="entry name" value="ALGINATE BIOSYNTHESIS TRANSCRIPTIONAL REGULATORY PROTEIN ALGB"/>
    <property type="match status" value="1"/>
</dbReference>